<dbReference type="AntiFam" id="ANF00014">
    <property type="entry name" value="tRNA translation"/>
</dbReference>
<feature type="region of interest" description="Disordered" evidence="1">
    <location>
        <begin position="33"/>
        <end position="56"/>
    </location>
</feature>
<dbReference type="SUPFAM" id="SSF56935">
    <property type="entry name" value="Porins"/>
    <property type="match status" value="1"/>
</dbReference>
<protein>
    <recommendedName>
        <fullName evidence="3">TonB-dependent receptor plug domain-containing protein</fullName>
    </recommendedName>
</protein>
<dbReference type="AlphaFoldDB" id="A0A381Z8U2"/>
<evidence type="ECO:0000313" key="2">
    <source>
        <dbReference type="EMBL" id="SVA85371.1"/>
    </source>
</evidence>
<gene>
    <name evidence="2" type="ORF">METZ01_LOCUS138225</name>
</gene>
<proteinExistence type="predicted"/>
<dbReference type="EMBL" id="UINC01020298">
    <property type="protein sequence ID" value="SVA85371.1"/>
    <property type="molecule type" value="Genomic_DNA"/>
</dbReference>
<sequence length="222" mass="23864">MTGIEPATSGTTIRRSNQLSYTHHQSIELRLKAKGKAEPRKAGSGVGSAPLHLDPGCPLRRARTNRPMVASSGAGYSSFGGGALSCTAVPRVRKTVANFLLVGMLVSMASCGPYRRSRGGGTNDLILRSEILQVPDRSAFTLIRLLRPRWLAARIQATPQNPTPAYAHIYVDNLAYGPIESLYDISSNMIDRINFIGSLDATTLYGTGFMGGVIHVHTRRGG</sequence>
<evidence type="ECO:0008006" key="3">
    <source>
        <dbReference type="Google" id="ProtNLM"/>
    </source>
</evidence>
<organism evidence="2">
    <name type="scientific">marine metagenome</name>
    <dbReference type="NCBI Taxonomy" id="408172"/>
    <lineage>
        <taxon>unclassified sequences</taxon>
        <taxon>metagenomes</taxon>
        <taxon>ecological metagenomes</taxon>
    </lineage>
</organism>
<name>A0A381Z8U2_9ZZZZ</name>
<accession>A0A381Z8U2</accession>
<evidence type="ECO:0000256" key="1">
    <source>
        <dbReference type="SAM" id="MobiDB-lite"/>
    </source>
</evidence>
<reference evidence="2" key="1">
    <citation type="submission" date="2018-05" db="EMBL/GenBank/DDBJ databases">
        <authorList>
            <person name="Lanie J.A."/>
            <person name="Ng W.-L."/>
            <person name="Kazmierczak K.M."/>
            <person name="Andrzejewski T.M."/>
            <person name="Davidsen T.M."/>
            <person name="Wayne K.J."/>
            <person name="Tettelin H."/>
            <person name="Glass J.I."/>
            <person name="Rusch D."/>
            <person name="Podicherti R."/>
            <person name="Tsui H.-C.T."/>
            <person name="Winkler M.E."/>
        </authorList>
    </citation>
    <scope>NUCLEOTIDE SEQUENCE</scope>
</reference>